<protein>
    <submittedName>
        <fullName evidence="6">IclR family transcriptional regulator</fullName>
    </submittedName>
</protein>
<feature type="domain" description="HTH iclR-type" evidence="4">
    <location>
        <begin position="42"/>
        <end position="104"/>
    </location>
</feature>
<dbReference type="Proteomes" id="UP000290365">
    <property type="component" value="Chromosome"/>
</dbReference>
<dbReference type="KEGG" id="kbs:EPA93_17170"/>
<keyword evidence="2" id="KW-0238">DNA-binding</keyword>
<dbReference type="Pfam" id="PF01614">
    <property type="entry name" value="IclR_C"/>
    <property type="match status" value="1"/>
</dbReference>
<dbReference type="GO" id="GO:0003677">
    <property type="term" value="F:DNA binding"/>
    <property type="evidence" value="ECO:0007669"/>
    <property type="project" value="UniProtKB-KW"/>
</dbReference>
<dbReference type="PROSITE" id="PS51077">
    <property type="entry name" value="HTH_ICLR"/>
    <property type="match status" value="1"/>
</dbReference>
<name>A0A4V0YYW4_KTERU</name>
<reference evidence="6 7" key="1">
    <citation type="submission" date="2019-01" db="EMBL/GenBank/DDBJ databases">
        <title>Ktedonosporobacter rubrisoli SCAWS-G2.</title>
        <authorList>
            <person name="Huang Y."/>
            <person name="Yan B."/>
        </authorList>
    </citation>
    <scope>NUCLEOTIDE SEQUENCE [LARGE SCALE GENOMIC DNA]</scope>
    <source>
        <strain evidence="6 7">SCAWS-G2</strain>
    </source>
</reference>
<dbReference type="GO" id="GO:0045892">
    <property type="term" value="P:negative regulation of DNA-templated transcription"/>
    <property type="evidence" value="ECO:0007669"/>
    <property type="project" value="TreeGrafter"/>
</dbReference>
<dbReference type="Pfam" id="PF09339">
    <property type="entry name" value="HTH_IclR"/>
    <property type="match status" value="1"/>
</dbReference>
<feature type="domain" description="IclR-ED" evidence="5">
    <location>
        <begin position="105"/>
        <end position="287"/>
    </location>
</feature>
<dbReference type="SMART" id="SM00346">
    <property type="entry name" value="HTH_ICLR"/>
    <property type="match status" value="1"/>
</dbReference>
<evidence type="ECO:0000256" key="1">
    <source>
        <dbReference type="ARBA" id="ARBA00023015"/>
    </source>
</evidence>
<dbReference type="InterPro" id="IPR014757">
    <property type="entry name" value="Tscrpt_reg_IclR_C"/>
</dbReference>
<dbReference type="PROSITE" id="PS51078">
    <property type="entry name" value="ICLR_ED"/>
    <property type="match status" value="1"/>
</dbReference>
<keyword evidence="1" id="KW-0805">Transcription regulation</keyword>
<evidence type="ECO:0000259" key="4">
    <source>
        <dbReference type="PROSITE" id="PS51077"/>
    </source>
</evidence>
<dbReference type="InterPro" id="IPR050707">
    <property type="entry name" value="HTH_MetabolicPath_Reg"/>
</dbReference>
<keyword evidence="3" id="KW-0804">Transcription</keyword>
<organism evidence="6 7">
    <name type="scientific">Ktedonosporobacter rubrisoli</name>
    <dbReference type="NCBI Taxonomy" id="2509675"/>
    <lineage>
        <taxon>Bacteria</taxon>
        <taxon>Bacillati</taxon>
        <taxon>Chloroflexota</taxon>
        <taxon>Ktedonobacteria</taxon>
        <taxon>Ktedonobacterales</taxon>
        <taxon>Ktedonosporobacteraceae</taxon>
        <taxon>Ktedonosporobacter</taxon>
    </lineage>
</organism>
<evidence type="ECO:0000256" key="3">
    <source>
        <dbReference type="ARBA" id="ARBA00023163"/>
    </source>
</evidence>
<dbReference type="InterPro" id="IPR005471">
    <property type="entry name" value="Tscrpt_reg_IclR_N"/>
</dbReference>
<keyword evidence="7" id="KW-1185">Reference proteome</keyword>
<dbReference type="InterPro" id="IPR036390">
    <property type="entry name" value="WH_DNA-bd_sf"/>
</dbReference>
<accession>A0A4V0YYW4</accession>
<dbReference type="EMBL" id="CP035758">
    <property type="protein sequence ID" value="QBD77631.1"/>
    <property type="molecule type" value="Genomic_DNA"/>
</dbReference>
<proteinExistence type="predicted"/>
<evidence type="ECO:0000256" key="2">
    <source>
        <dbReference type="ARBA" id="ARBA00023125"/>
    </source>
</evidence>
<evidence type="ECO:0000313" key="6">
    <source>
        <dbReference type="EMBL" id="QBD77631.1"/>
    </source>
</evidence>
<dbReference type="OrthoDB" id="9791752at2"/>
<dbReference type="Gene3D" id="1.10.10.10">
    <property type="entry name" value="Winged helix-like DNA-binding domain superfamily/Winged helix DNA-binding domain"/>
    <property type="match status" value="1"/>
</dbReference>
<dbReference type="InterPro" id="IPR036388">
    <property type="entry name" value="WH-like_DNA-bd_sf"/>
</dbReference>
<evidence type="ECO:0000259" key="5">
    <source>
        <dbReference type="PROSITE" id="PS51078"/>
    </source>
</evidence>
<dbReference type="AlphaFoldDB" id="A0A4V0YYW4"/>
<dbReference type="PANTHER" id="PTHR30136:SF35">
    <property type="entry name" value="HTH-TYPE TRANSCRIPTIONAL REGULATOR RV1719"/>
    <property type="match status" value="1"/>
</dbReference>
<dbReference type="SUPFAM" id="SSF55781">
    <property type="entry name" value="GAF domain-like"/>
    <property type="match status" value="1"/>
</dbReference>
<evidence type="ECO:0000313" key="7">
    <source>
        <dbReference type="Proteomes" id="UP000290365"/>
    </source>
</evidence>
<dbReference type="SUPFAM" id="SSF46785">
    <property type="entry name" value="Winged helix' DNA-binding domain"/>
    <property type="match status" value="1"/>
</dbReference>
<dbReference type="PANTHER" id="PTHR30136">
    <property type="entry name" value="HELIX-TURN-HELIX TRANSCRIPTIONAL REGULATOR, ICLR FAMILY"/>
    <property type="match status" value="1"/>
</dbReference>
<dbReference type="GO" id="GO:0003700">
    <property type="term" value="F:DNA-binding transcription factor activity"/>
    <property type="evidence" value="ECO:0007669"/>
    <property type="project" value="TreeGrafter"/>
</dbReference>
<sequence length="304" mass="33476">MWYATLSSSLLALVDLRMEEQVMDNERKVTTSAQAAGKTPKVEAVLFVDQILSCFSVDTPALSGAEIARMLHIPKARIHRFLISMEQVGYVQRVAGAERYALGMRLYALGMLAVNGANYLERISTRAQELSERYGYTAVVGVLADNEFVAVRTFMPARSLGLAIHTGFRSPAYATAQGRVSLAFLPAEKLRSYFQTTELRSLTPETLTDPQALQNELAIIRQQRFAIAHNQTALGATAIAAPIFDIQGQVMATLSLVWFTAELTSRAEELGILLRGIGLEISTELGFRIPTAWRSEEQSSTIID</sequence>
<dbReference type="Gene3D" id="3.30.450.40">
    <property type="match status" value="1"/>
</dbReference>
<dbReference type="InterPro" id="IPR029016">
    <property type="entry name" value="GAF-like_dom_sf"/>
</dbReference>
<gene>
    <name evidence="6" type="ORF">EPA93_17170</name>
</gene>